<dbReference type="EMBL" id="JAARYY010000001">
    <property type="protein sequence ID" value="MBC2242623.1"/>
    <property type="molecule type" value="Genomic_DNA"/>
</dbReference>
<dbReference type="EMBL" id="JAASTX010000001">
    <property type="protein sequence ID" value="MBC1490284.1"/>
    <property type="molecule type" value="Genomic_DNA"/>
</dbReference>
<dbReference type="AlphaFoldDB" id="A0A099W896"/>
<dbReference type="EMBL" id="JAARXI010000002">
    <property type="protein sequence ID" value="MBC2115980.1"/>
    <property type="molecule type" value="Genomic_DNA"/>
</dbReference>
<dbReference type="EMBL" id="JAASWV010000003">
    <property type="protein sequence ID" value="MBC2309847.1"/>
    <property type="molecule type" value="Genomic_DNA"/>
</dbReference>
<dbReference type="EMBL" id="JAARYH010000001">
    <property type="protein sequence ID" value="MBC2165442.1"/>
    <property type="molecule type" value="Genomic_DNA"/>
</dbReference>
<accession>A0A099W896</accession>
<dbReference type="GeneID" id="58717494"/>
<evidence type="ECO:0000313" key="1">
    <source>
        <dbReference type="EMBL" id="KGL40668.1"/>
    </source>
</evidence>
<dbReference type="Proteomes" id="UP000543005">
    <property type="component" value="Unassembled WGS sequence"/>
</dbReference>
<dbReference type="EMBL" id="JAARZS010000002">
    <property type="protein sequence ID" value="MBC2282922.1"/>
    <property type="molecule type" value="Genomic_DNA"/>
</dbReference>
<dbReference type="OrthoDB" id="2360735at2"/>
<dbReference type="Proteomes" id="UP000550367">
    <property type="component" value="Unassembled WGS sequence"/>
</dbReference>
<dbReference type="InterPro" id="IPR041025">
    <property type="entry name" value="HNH_repeat"/>
</dbReference>
<dbReference type="Proteomes" id="UP000585696">
    <property type="component" value="Unassembled WGS sequence"/>
</dbReference>
<dbReference type="STRING" id="1552123.EP57_08915"/>
<evidence type="ECO:0000313" key="16">
    <source>
        <dbReference type="Proteomes" id="UP000585696"/>
    </source>
</evidence>
<sequence>MAEEAIVTKEVIIAELQQLVATQGRVPRQSMYEHFKIACRLFGSWQEALRAAGLEKVQRRVYKEAFLIEEVQRIAKELGRPPISGPYEFPLYMSVMEYYDSWEAFLARAGLKKFAEAEEGQAIKDKLIDDVLEMEQIMRRFPTMSECQDFRLIRYYFGSWKNFKAACELRKAAK</sequence>
<protein>
    <submittedName>
        <fullName evidence="1">Uncharacterized protein</fullName>
    </submittedName>
</protein>
<reference evidence="10 11" key="2">
    <citation type="submission" date="2020-03" db="EMBL/GenBank/DDBJ databases">
        <title>Soil Listeria distribution.</title>
        <authorList>
            <person name="Liao J."/>
            <person name="Wiedmann M."/>
        </authorList>
    </citation>
    <scope>NUCLEOTIDE SEQUENCE [LARGE SCALE GENOMIC DNA]</scope>
    <source>
        <strain evidence="8 15">FSL L7-0039</strain>
        <strain evidence="7 13">FSL L7-0051</strain>
        <strain evidence="6 16">FSL L7-0054</strain>
        <strain evidence="5 14">FSL L7-0153</strain>
        <strain evidence="4 10">FSL L7-0245</strain>
        <strain evidence="3 11">FSL L7-0360</strain>
        <strain evidence="2 12">FSL L7-1547</strain>
    </source>
</reference>
<dbReference type="Proteomes" id="UP000529446">
    <property type="component" value="Unassembled WGS sequence"/>
</dbReference>
<evidence type="ECO:0000313" key="3">
    <source>
        <dbReference type="EMBL" id="MBC2115980.1"/>
    </source>
</evidence>
<evidence type="ECO:0000313" key="7">
    <source>
        <dbReference type="EMBL" id="MBC2292049.1"/>
    </source>
</evidence>
<dbReference type="Proteomes" id="UP000533953">
    <property type="component" value="Unassembled WGS sequence"/>
</dbReference>
<evidence type="ECO:0000313" key="6">
    <source>
        <dbReference type="EMBL" id="MBC2282922.1"/>
    </source>
</evidence>
<dbReference type="Pfam" id="PF18780">
    <property type="entry name" value="HNH_repeat"/>
    <property type="match status" value="2"/>
</dbReference>
<evidence type="ECO:0000313" key="9">
    <source>
        <dbReference type="Proteomes" id="UP000029844"/>
    </source>
</evidence>
<evidence type="ECO:0000313" key="8">
    <source>
        <dbReference type="EMBL" id="MBC2309847.1"/>
    </source>
</evidence>
<keyword evidence="9" id="KW-1185">Reference proteome</keyword>
<dbReference type="RefSeq" id="WP_036085877.1">
    <property type="nucleotide sequence ID" value="NZ_CBCSHQ010000004.1"/>
</dbReference>
<evidence type="ECO:0000313" key="13">
    <source>
        <dbReference type="Proteomes" id="UP000543005"/>
    </source>
</evidence>
<dbReference type="Proteomes" id="UP000029844">
    <property type="component" value="Unassembled WGS sequence"/>
</dbReference>
<dbReference type="Proteomes" id="UP000565628">
    <property type="component" value="Unassembled WGS sequence"/>
</dbReference>
<evidence type="ECO:0000313" key="14">
    <source>
        <dbReference type="Proteomes" id="UP000550367"/>
    </source>
</evidence>
<reference evidence="1 9" key="1">
    <citation type="submission" date="2014-05" db="EMBL/GenBank/DDBJ databases">
        <title>Novel Listeriaceae from food processing environments.</title>
        <authorList>
            <person name="den Bakker H.C."/>
        </authorList>
    </citation>
    <scope>NUCLEOTIDE SEQUENCE [LARGE SCALE GENOMIC DNA]</scope>
    <source>
        <strain evidence="1 9">FSL A5-0281</strain>
    </source>
</reference>
<comment type="caution">
    <text evidence="1">The sequence shown here is derived from an EMBL/GenBank/DDBJ whole genome shotgun (WGS) entry which is preliminary data.</text>
</comment>
<evidence type="ECO:0000313" key="12">
    <source>
        <dbReference type="Proteomes" id="UP000533953"/>
    </source>
</evidence>
<evidence type="ECO:0000313" key="4">
    <source>
        <dbReference type="EMBL" id="MBC2165442.1"/>
    </source>
</evidence>
<name>A0A099W896_9LIST</name>
<evidence type="ECO:0000313" key="10">
    <source>
        <dbReference type="Proteomes" id="UP000519573"/>
    </source>
</evidence>
<evidence type="ECO:0000313" key="5">
    <source>
        <dbReference type="EMBL" id="MBC2242623.1"/>
    </source>
</evidence>
<evidence type="ECO:0000313" key="2">
    <source>
        <dbReference type="EMBL" id="MBC1490284.1"/>
    </source>
</evidence>
<dbReference type="EMBL" id="JAARZT010000003">
    <property type="protein sequence ID" value="MBC2292049.1"/>
    <property type="molecule type" value="Genomic_DNA"/>
</dbReference>
<dbReference type="Proteomes" id="UP000519573">
    <property type="component" value="Unassembled WGS sequence"/>
</dbReference>
<dbReference type="eggNOG" id="ENOG5033VFS">
    <property type="taxonomic scope" value="Bacteria"/>
</dbReference>
<proteinExistence type="predicted"/>
<evidence type="ECO:0000313" key="11">
    <source>
        <dbReference type="Proteomes" id="UP000529446"/>
    </source>
</evidence>
<evidence type="ECO:0000313" key="15">
    <source>
        <dbReference type="Proteomes" id="UP000565628"/>
    </source>
</evidence>
<organism evidence="1 9">
    <name type="scientific">Listeria booriae</name>
    <dbReference type="NCBI Taxonomy" id="1552123"/>
    <lineage>
        <taxon>Bacteria</taxon>
        <taxon>Bacillati</taxon>
        <taxon>Bacillota</taxon>
        <taxon>Bacilli</taxon>
        <taxon>Bacillales</taxon>
        <taxon>Listeriaceae</taxon>
        <taxon>Listeria</taxon>
    </lineage>
</organism>
<gene>
    <name evidence="1" type="ORF">EP57_08915</name>
    <name evidence="3" type="ORF">HCB06_05050</name>
    <name evidence="5" type="ORF">HCB25_01015</name>
    <name evidence="4" type="ORF">HCB26_02475</name>
    <name evidence="6" type="ORF">HCB69_00855</name>
    <name evidence="7" type="ORF">HCC36_02290</name>
    <name evidence="2" type="ORF">HCI99_00430</name>
    <name evidence="8" type="ORF">HCJ81_03055</name>
</gene>
<dbReference type="EMBL" id="JNFA01000023">
    <property type="protein sequence ID" value="KGL40668.1"/>
    <property type="molecule type" value="Genomic_DNA"/>
</dbReference>